<feature type="compositionally biased region" description="Basic residues" evidence="1">
    <location>
        <begin position="913"/>
        <end position="923"/>
    </location>
</feature>
<accession>A0A0G4HUL3</accession>
<feature type="region of interest" description="Disordered" evidence="1">
    <location>
        <begin position="855"/>
        <end position="926"/>
    </location>
</feature>
<feature type="compositionally biased region" description="Acidic residues" evidence="1">
    <location>
        <begin position="662"/>
        <end position="674"/>
    </location>
</feature>
<feature type="compositionally biased region" description="Polar residues" evidence="1">
    <location>
        <begin position="369"/>
        <end position="381"/>
    </location>
</feature>
<gene>
    <name evidence="3" type="ORF">Cvel_31884</name>
</gene>
<evidence type="ECO:0000256" key="1">
    <source>
        <dbReference type="SAM" id="MobiDB-lite"/>
    </source>
</evidence>
<evidence type="ECO:0000313" key="3">
    <source>
        <dbReference type="EMBL" id="CEM48101.1"/>
    </source>
</evidence>
<feature type="region of interest" description="Disordered" evidence="1">
    <location>
        <begin position="317"/>
        <end position="511"/>
    </location>
</feature>
<feature type="compositionally biased region" description="Polar residues" evidence="1">
    <location>
        <begin position="460"/>
        <end position="469"/>
    </location>
</feature>
<dbReference type="AlphaFoldDB" id="A0A0G4HUL3"/>
<feature type="domain" description="Cyclic nucleotide-binding" evidence="2">
    <location>
        <begin position="1"/>
        <end position="36"/>
    </location>
</feature>
<proteinExistence type="predicted"/>
<feature type="compositionally biased region" description="Basic and acidic residues" evidence="1">
    <location>
        <begin position="336"/>
        <end position="350"/>
    </location>
</feature>
<dbReference type="PROSITE" id="PS50042">
    <property type="entry name" value="CNMP_BINDING_3"/>
    <property type="match status" value="1"/>
</dbReference>
<feature type="compositionally biased region" description="Basic residues" evidence="1">
    <location>
        <begin position="425"/>
        <end position="439"/>
    </location>
</feature>
<feature type="compositionally biased region" description="Polar residues" evidence="1">
    <location>
        <begin position="716"/>
        <end position="728"/>
    </location>
</feature>
<feature type="region of interest" description="Disordered" evidence="1">
    <location>
        <begin position="562"/>
        <end position="600"/>
    </location>
</feature>
<feature type="compositionally biased region" description="Polar residues" evidence="1">
    <location>
        <begin position="745"/>
        <end position="754"/>
    </location>
</feature>
<feature type="region of interest" description="Disordered" evidence="1">
    <location>
        <begin position="262"/>
        <end position="303"/>
    </location>
</feature>
<organism evidence="3">
    <name type="scientific">Chromera velia CCMP2878</name>
    <dbReference type="NCBI Taxonomy" id="1169474"/>
    <lineage>
        <taxon>Eukaryota</taxon>
        <taxon>Sar</taxon>
        <taxon>Alveolata</taxon>
        <taxon>Colpodellida</taxon>
        <taxon>Chromeraceae</taxon>
        <taxon>Chromera</taxon>
    </lineage>
</organism>
<feature type="compositionally biased region" description="Basic and acidic residues" evidence="1">
    <location>
        <begin position="101"/>
        <end position="116"/>
    </location>
</feature>
<dbReference type="InterPro" id="IPR000595">
    <property type="entry name" value="cNMP-bd_dom"/>
</dbReference>
<feature type="compositionally biased region" description="Pro residues" evidence="1">
    <location>
        <begin position="404"/>
        <end position="423"/>
    </location>
</feature>
<reference evidence="3" key="1">
    <citation type="submission" date="2014-11" db="EMBL/GenBank/DDBJ databases">
        <authorList>
            <person name="Otto D Thomas"/>
            <person name="Naeem Raeece"/>
        </authorList>
    </citation>
    <scope>NUCLEOTIDE SEQUENCE</scope>
</reference>
<feature type="compositionally biased region" description="Polar residues" evidence="1">
    <location>
        <begin position="493"/>
        <end position="505"/>
    </location>
</feature>
<feature type="region of interest" description="Disordered" evidence="1">
    <location>
        <begin position="96"/>
        <end position="125"/>
    </location>
</feature>
<feature type="non-terminal residue" evidence="3">
    <location>
        <position position="1"/>
    </location>
</feature>
<feature type="compositionally biased region" description="Low complexity" evidence="1">
    <location>
        <begin position="766"/>
        <end position="776"/>
    </location>
</feature>
<protein>
    <recommendedName>
        <fullName evidence="2">Cyclic nucleotide-binding domain-containing protein</fullName>
    </recommendedName>
</protein>
<dbReference type="EMBL" id="CDMZ01003936">
    <property type="protein sequence ID" value="CEM48101.1"/>
    <property type="molecule type" value="Genomic_DNA"/>
</dbReference>
<name>A0A0G4HUL3_9ALVE</name>
<feature type="compositionally biased region" description="Basic and acidic residues" evidence="1">
    <location>
        <begin position="474"/>
        <end position="491"/>
    </location>
</feature>
<feature type="compositionally biased region" description="Polar residues" evidence="1">
    <location>
        <begin position="287"/>
        <end position="303"/>
    </location>
</feature>
<dbReference type="VEuPathDB" id="CryptoDB:Cvel_31884"/>
<sequence length="1023" mass="109738">VSAGTFSAGDVFGQESLLLYDAPLMSREFTVTAASDSVEVFAVASSLAENGFSVPNVTSLRAPELKRPEPPPSSESELRDVMATRLAERALEAMLQQQQQEEDRRAREEKEKERNAKRYANLSSLLPTDPAAASSALNAACKSGNSNRLSGSQLKEIHALSRRERMERLVAEFDQRAGEWPRKSILIHPPTPAPKPPPAARSVIQALNLEGRATVSIVPIQPLSSSRASSPDFAAARGSITMRLPEEYLLKRMTAAGLLESSEAEKMAAPPRTAPAGIPGQRRRTTLTHAGSRTPVSEVSGTTSVVRRRTLRFEDCQGGSKLALPPPLSRAASESEGGKDSHRLSRERGRGLQLPVQATVETEPGGAGSSSFFPQRPSSAADSLCLTRPPSTAPTVHQGDPPGYSSPPSPSLPVPPNSPPPGGKPSRRLQHPQNQKRARTAGMGPSGGVTHGQGQRHKSTAASRMNGGSMSARVRGEKEKERGQEGNERESPATATTRGRQTPRQPDQKGMSLVLLGRAGGRHPDTDRAFRLLCPVELLLPTVGAKVREKNQLRHQRELLGPGHVPLSSEETHRSSKLFSHPSTSREREGGGTLDTADSGCSWGDVVVQAAAGGGEGGEGGGGLAGWVGDRGGGTLRDPENGCAWGDLCRTLYGSQVLRPEGEEEGEGEEEEEKEKEGGRGANGRGTPNLAGKHRRGSLTERGHVHPQVVNRGMSGATTVRSWTSGASQGVPLQAAGTRGLGKSAVSSTNTTGTAAPDGTPRPRQNKASSSSQQKQTAVTGKSLWQAAFPQTESGFGVGGEGRFFALQTAARPLTATPLHPQQVRARRRLHFGPEAPTTQNLEIRQEGITASAAAAAAAAVARSTEHRNPPRRVPSQHASNSRGQANTTSLGGHEKTSSAGAGENGEGAAGTPRRRGRNRRRTIVVDPELEQQRREAEISGEIWKKYGKWEPWWSKEVMDAQMMRARFDMRRRDAVYDTEGPRTQVVAETSCLPEYMNSFHSLVRREQLRGAMLMSEYYKRLR</sequence>
<feature type="compositionally biased region" description="Polar residues" evidence="1">
    <location>
        <begin position="877"/>
        <end position="891"/>
    </location>
</feature>
<feature type="region of interest" description="Disordered" evidence="1">
    <location>
        <begin position="656"/>
        <end position="781"/>
    </location>
</feature>
<evidence type="ECO:0000259" key="2">
    <source>
        <dbReference type="PROSITE" id="PS50042"/>
    </source>
</evidence>